<keyword evidence="3" id="KW-0732">Signal</keyword>
<feature type="chain" id="PRO_5039390389" evidence="3">
    <location>
        <begin position="25"/>
        <end position="638"/>
    </location>
</feature>
<feature type="domain" description="Xaa-Pro dipeptidyl-peptidase C-terminal" evidence="4">
    <location>
        <begin position="363"/>
        <end position="599"/>
    </location>
</feature>
<proteinExistence type="predicted"/>
<evidence type="ECO:0000313" key="5">
    <source>
        <dbReference type="EMBL" id="GGI03721.1"/>
    </source>
</evidence>
<dbReference type="RefSeq" id="WP_205745337.1">
    <property type="nucleotide sequence ID" value="NZ_BMHA01000002.1"/>
</dbReference>
<protein>
    <submittedName>
        <fullName evidence="5">X-Pro dipeptidyl-peptidase</fullName>
    </submittedName>
</protein>
<dbReference type="EMBL" id="BMHA01000002">
    <property type="protein sequence ID" value="GGI03721.1"/>
    <property type="molecule type" value="Genomic_DNA"/>
</dbReference>
<dbReference type="Pfam" id="PF08530">
    <property type="entry name" value="PepX_C"/>
    <property type="match status" value="1"/>
</dbReference>
<reference evidence="5" key="1">
    <citation type="journal article" date="2014" name="Int. J. Syst. Evol. Microbiol.">
        <title>Complete genome sequence of Corynebacterium casei LMG S-19264T (=DSM 44701T), isolated from a smear-ripened cheese.</title>
        <authorList>
            <consortium name="US DOE Joint Genome Institute (JGI-PGF)"/>
            <person name="Walter F."/>
            <person name="Albersmeier A."/>
            <person name="Kalinowski J."/>
            <person name="Ruckert C."/>
        </authorList>
    </citation>
    <scope>NUCLEOTIDE SEQUENCE</scope>
    <source>
        <strain evidence="5">CGMCC 1.14988</strain>
    </source>
</reference>
<dbReference type="Gene3D" id="3.40.50.1820">
    <property type="entry name" value="alpha/beta hydrolase"/>
    <property type="match status" value="2"/>
</dbReference>
<dbReference type="AlphaFoldDB" id="A0A8J3A7F2"/>
<accession>A0A8J3A7F2</accession>
<comment type="caution">
    <text evidence="5">The sequence shown here is derived from an EMBL/GenBank/DDBJ whole genome shotgun (WGS) entry which is preliminary data.</text>
</comment>
<dbReference type="GO" id="GO:0008239">
    <property type="term" value="F:dipeptidyl-peptidase activity"/>
    <property type="evidence" value="ECO:0007669"/>
    <property type="project" value="InterPro"/>
</dbReference>
<evidence type="ECO:0000256" key="1">
    <source>
        <dbReference type="ARBA" id="ARBA00022801"/>
    </source>
</evidence>
<dbReference type="InterPro" id="IPR013736">
    <property type="entry name" value="Xaa-Pro_dipept_C"/>
</dbReference>
<keyword evidence="6" id="KW-1185">Reference proteome</keyword>
<dbReference type="SMART" id="SM00939">
    <property type="entry name" value="PepX_C"/>
    <property type="match status" value="1"/>
</dbReference>
<name>A0A8J3A7F2_9ACTN</name>
<dbReference type="SUPFAM" id="SSF49785">
    <property type="entry name" value="Galactose-binding domain-like"/>
    <property type="match status" value="1"/>
</dbReference>
<dbReference type="Proteomes" id="UP000650511">
    <property type="component" value="Unassembled WGS sequence"/>
</dbReference>
<dbReference type="Pfam" id="PF02129">
    <property type="entry name" value="Peptidase_S15"/>
    <property type="match status" value="1"/>
</dbReference>
<feature type="signal peptide" evidence="3">
    <location>
        <begin position="1"/>
        <end position="24"/>
    </location>
</feature>
<reference evidence="5" key="2">
    <citation type="submission" date="2020-09" db="EMBL/GenBank/DDBJ databases">
        <authorList>
            <person name="Sun Q."/>
            <person name="Zhou Y."/>
        </authorList>
    </citation>
    <scope>NUCLEOTIDE SEQUENCE</scope>
    <source>
        <strain evidence="5">CGMCC 1.14988</strain>
    </source>
</reference>
<evidence type="ECO:0000259" key="4">
    <source>
        <dbReference type="SMART" id="SM00939"/>
    </source>
</evidence>
<dbReference type="InterPro" id="IPR000383">
    <property type="entry name" value="Xaa-Pro-like_dom"/>
</dbReference>
<dbReference type="InterPro" id="IPR029058">
    <property type="entry name" value="AB_hydrolase_fold"/>
</dbReference>
<dbReference type="InterPro" id="IPR008979">
    <property type="entry name" value="Galactose-bd-like_sf"/>
</dbReference>
<organism evidence="5 6">
    <name type="scientific">Egicoccus halophilus</name>
    <dbReference type="NCBI Taxonomy" id="1670830"/>
    <lineage>
        <taxon>Bacteria</taxon>
        <taxon>Bacillati</taxon>
        <taxon>Actinomycetota</taxon>
        <taxon>Nitriliruptoria</taxon>
        <taxon>Egicoccales</taxon>
        <taxon>Egicoccaceae</taxon>
        <taxon>Egicoccus</taxon>
    </lineage>
</organism>
<feature type="region of interest" description="Disordered" evidence="2">
    <location>
        <begin position="606"/>
        <end position="638"/>
    </location>
</feature>
<evidence type="ECO:0000256" key="3">
    <source>
        <dbReference type="SAM" id="SignalP"/>
    </source>
</evidence>
<dbReference type="Gene3D" id="2.60.120.260">
    <property type="entry name" value="Galactose-binding domain-like"/>
    <property type="match status" value="1"/>
</dbReference>
<evidence type="ECO:0000256" key="2">
    <source>
        <dbReference type="SAM" id="MobiDB-lite"/>
    </source>
</evidence>
<keyword evidence="1" id="KW-0378">Hydrolase</keyword>
<dbReference type="SUPFAM" id="SSF53474">
    <property type="entry name" value="alpha/beta-Hydrolases"/>
    <property type="match status" value="1"/>
</dbReference>
<gene>
    <name evidence="5" type="primary">pepX</name>
    <name evidence="5" type="ORF">GCM10011354_05450</name>
</gene>
<evidence type="ECO:0000313" key="6">
    <source>
        <dbReference type="Proteomes" id="UP000650511"/>
    </source>
</evidence>
<sequence length="638" mass="69192">MPRHLLLRSRARLSLALATLFALAASGTPATAAPAAVAVTADARPHVSGAETVPVYDYADAIRETVYVESTTDSDASGSPDRIAMDIIRPREAAEAGVDVPVIMVASPYYHCCGRGNESERKTYDGNGDPVAFPLFYDNYFVPRGYAVALVDLAGTARSEGCMDVGGEAEVQSAVATIDWLNGRANGVDHAGNPVTADWSSGYVGMIGKSWDGSVANGAVATGVEGLETIVPLVAISNWYNYTRENGVVISRGYADYLHRYVNGRPTGTCNHVRSELIAGADDATGVYNDFWAARDYVPDASDVTASVFLIHGLNDTNVKTNMVGPWWDALGRAGVERKIWWTLNGHEEPFGVLREEWVDTLHRWFDSELMKLDNGILHEPRAKIQVGPDEWIDDATWPARNRSRVRLALSGTGSDGSGQLSLRGNRPTAGTEYLAGQLLAFSTGSLRADTRISGDAELKLRLKVDRPTIGIRSRLVEHGDLRVVSPSVRTLATESCWGQGIPEDDGCFRDTEQIVNRAGSRVLTHGDASAAHWQSLDTLSPLEPDQWYDLTIPIRSTDVTLGAGHRLSLELRATSPNYTALPWSGARIQLDLKNSELVVPVVRGASSFPAPGPRSDMRTDHAWPNPSAQQLAREFSR</sequence>